<keyword evidence="1" id="KW-0723">Serine/threonine-protein kinase</keyword>
<accession>B5HIZ5</accession>
<feature type="domain" description="Histidine kinase/HSP90-like ATPase" evidence="2">
    <location>
        <begin position="45"/>
        <end position="136"/>
    </location>
</feature>
<dbReference type="Pfam" id="PF13581">
    <property type="entry name" value="HATPase_c_2"/>
    <property type="match status" value="1"/>
</dbReference>
<name>B5HIZ5_STRE2</name>
<dbReference type="eggNOG" id="COG2172">
    <property type="taxonomic scope" value="Bacteria"/>
</dbReference>
<dbReference type="HOGENOM" id="CLU_090336_6_0_11"/>
<dbReference type="InterPro" id="IPR003594">
    <property type="entry name" value="HATPase_dom"/>
</dbReference>
<dbReference type="GO" id="GO:0004674">
    <property type="term" value="F:protein serine/threonine kinase activity"/>
    <property type="evidence" value="ECO:0007669"/>
    <property type="project" value="UniProtKB-KW"/>
</dbReference>
<dbReference type="PANTHER" id="PTHR35526">
    <property type="entry name" value="ANTI-SIGMA-F FACTOR RSBW-RELATED"/>
    <property type="match status" value="1"/>
</dbReference>
<dbReference type="InterPro" id="IPR050267">
    <property type="entry name" value="Anti-sigma-factor_SerPK"/>
</dbReference>
<reference evidence="4" key="2">
    <citation type="submission" date="2009-10" db="EMBL/GenBank/DDBJ databases">
        <title>The genome sequence of Streptomyces pristinaespiralis strain ATCC 25486.</title>
        <authorList>
            <consortium name="The Broad Institute Genome Sequencing Platform"/>
            <consortium name="Broad Institute Microbial Sequencing Center"/>
            <person name="Fischbach M."/>
            <person name="Godfrey P."/>
            <person name="Ward D."/>
            <person name="Young S."/>
            <person name="Zeng Q."/>
            <person name="Koehrsen M."/>
            <person name="Alvarado L."/>
            <person name="Berlin A.M."/>
            <person name="Bochicchio J."/>
            <person name="Borenstein D."/>
            <person name="Chapman S.B."/>
            <person name="Chen Z."/>
            <person name="Engels R."/>
            <person name="Freedman E."/>
            <person name="Gellesch M."/>
            <person name="Goldberg J."/>
            <person name="Griggs A."/>
            <person name="Gujja S."/>
            <person name="Heilman E.R."/>
            <person name="Heiman D.I."/>
            <person name="Hepburn T.A."/>
            <person name="Howarth C."/>
            <person name="Jen D."/>
            <person name="Larson L."/>
            <person name="Lewis B."/>
            <person name="Mehta T."/>
            <person name="Park D."/>
            <person name="Pearson M."/>
            <person name="Richards J."/>
            <person name="Roberts A."/>
            <person name="Saif S."/>
            <person name="Shea T.D."/>
            <person name="Shenoy N."/>
            <person name="Sisk P."/>
            <person name="Stolte C."/>
            <person name="Sykes S.N."/>
            <person name="Thomson T."/>
            <person name="Walk T."/>
            <person name="White J."/>
            <person name="Yandava C."/>
            <person name="Straight P."/>
            <person name="Clardy J."/>
            <person name="Hung D."/>
            <person name="Kolter R."/>
            <person name="Mekalanos J."/>
            <person name="Walker S."/>
            <person name="Walsh C.T."/>
            <person name="Wieland-Brown L.C."/>
            <person name="Haas B."/>
            <person name="Nusbaum C."/>
            <person name="Birren B."/>
        </authorList>
    </citation>
    <scope>NUCLEOTIDE SEQUENCE [LARGE SCALE GENOMIC DNA]</scope>
    <source>
        <strain evidence="4">ATCC 25486 / DSM 40338 / CBS 914.69 / JCM 4507 / NBRC 13074 / NRRL 2958 / 5647</strain>
    </source>
</reference>
<reference evidence="4" key="1">
    <citation type="submission" date="2008-02" db="EMBL/GenBank/DDBJ databases">
        <authorList>
            <consortium name="The Broad Institute Genome Sequencing Platform"/>
            <person name="Fischbach M."/>
            <person name="Ward D."/>
            <person name="Young S."/>
            <person name="Jaffe D."/>
            <person name="Gnerre S."/>
            <person name="Berlin A."/>
            <person name="Heiman D."/>
            <person name="Hepburn T."/>
            <person name="Sykes S."/>
            <person name="Alvarado L."/>
            <person name="Kodira C.D."/>
            <person name="Straight P."/>
            <person name="Clardy J."/>
            <person name="Hung D."/>
            <person name="Kolter R."/>
            <person name="Mekalanos J."/>
            <person name="Walker S."/>
            <person name="Walsh C.T."/>
            <person name="Lander E."/>
            <person name="Galagan J."/>
            <person name="Nusbaum C."/>
            <person name="Birren B."/>
        </authorList>
    </citation>
    <scope>NUCLEOTIDE SEQUENCE [LARGE SCALE GENOMIC DNA]</scope>
    <source>
        <strain evidence="4">ATCC 25486 / DSM 40338 / CBS 914.69 / JCM 4507 / NBRC 13074 / NRRL 2958 / 5647</strain>
    </source>
</reference>
<evidence type="ECO:0000313" key="3">
    <source>
        <dbReference type="EMBL" id="EDY66806.1"/>
    </source>
</evidence>
<evidence type="ECO:0000256" key="1">
    <source>
        <dbReference type="ARBA" id="ARBA00022527"/>
    </source>
</evidence>
<evidence type="ECO:0000259" key="2">
    <source>
        <dbReference type="Pfam" id="PF13581"/>
    </source>
</evidence>
<keyword evidence="4" id="KW-1185">Reference proteome</keyword>
<dbReference type="AlphaFoldDB" id="B5HIZ5"/>
<evidence type="ECO:0000313" key="4">
    <source>
        <dbReference type="Proteomes" id="UP000002805"/>
    </source>
</evidence>
<protein>
    <submittedName>
        <fullName evidence="3">Regulatory protein</fullName>
    </submittedName>
</protein>
<organism evidence="3 4">
    <name type="scientific">Streptomyces pristinaespiralis (strain ATCC 25486 / DSM 40338 / CBS 914.69 / JCM 4507 / KCC S-0507 / NBRC 13074 / NRRL 2958 / 5647)</name>
    <dbReference type="NCBI Taxonomy" id="457429"/>
    <lineage>
        <taxon>Bacteria</taxon>
        <taxon>Bacillati</taxon>
        <taxon>Actinomycetota</taxon>
        <taxon>Actinomycetes</taxon>
        <taxon>Kitasatosporales</taxon>
        <taxon>Streptomycetaceae</taxon>
        <taxon>Streptomyces</taxon>
    </lineage>
</organism>
<dbReference type="Proteomes" id="UP000002805">
    <property type="component" value="Chromosome"/>
</dbReference>
<dbReference type="InterPro" id="IPR036890">
    <property type="entry name" value="HATPase_C_sf"/>
</dbReference>
<dbReference type="SUPFAM" id="SSF55874">
    <property type="entry name" value="ATPase domain of HSP90 chaperone/DNA topoisomerase II/histidine kinase"/>
    <property type="match status" value="1"/>
</dbReference>
<dbReference type="EMBL" id="CM000950">
    <property type="protein sequence ID" value="EDY66806.1"/>
    <property type="molecule type" value="Genomic_DNA"/>
</dbReference>
<proteinExistence type="predicted"/>
<dbReference type="CDD" id="cd16936">
    <property type="entry name" value="HATPase_RsbW-like"/>
    <property type="match status" value="1"/>
</dbReference>
<sequence>MMTTGPGGHGQTRRLALFGTKGVVSRCRDFTEQALADWGWTAAGPEGPSDVVEDVLLLVSELVTNACLHAGGPEELVLSRSAEWLRVEVADADPRRPRRKVQSDLSRPGGHGLIIMERLAHSWGSEPRGTGKVVWLEVRLSPARGQRMSRP</sequence>
<keyword evidence="1" id="KW-0418">Kinase</keyword>
<dbReference type="Gene3D" id="3.30.565.10">
    <property type="entry name" value="Histidine kinase-like ATPase, C-terminal domain"/>
    <property type="match status" value="1"/>
</dbReference>
<keyword evidence="1" id="KW-0808">Transferase</keyword>
<gene>
    <name evidence="3" type="ORF">SSDG_05154</name>
</gene>
<dbReference type="PANTHER" id="PTHR35526:SF3">
    <property type="entry name" value="ANTI-SIGMA-F FACTOR RSBW"/>
    <property type="match status" value="1"/>
</dbReference>